<evidence type="ECO:0000256" key="1">
    <source>
        <dbReference type="ARBA" id="ARBA00012552"/>
    </source>
</evidence>
<dbReference type="PROSITE" id="PS51194">
    <property type="entry name" value="HELICASE_CTER"/>
    <property type="match status" value="1"/>
</dbReference>
<dbReference type="OrthoDB" id="10253254at2759"/>
<dbReference type="InterPro" id="IPR002464">
    <property type="entry name" value="DNA/RNA_helicase_DEAH_CS"/>
</dbReference>
<keyword evidence="4" id="KW-0347">Helicase</keyword>
<dbReference type="Pfam" id="PF21010">
    <property type="entry name" value="HA2_C"/>
    <property type="match status" value="1"/>
</dbReference>
<dbReference type="Pfam" id="PF00270">
    <property type="entry name" value="DEAD"/>
    <property type="match status" value="1"/>
</dbReference>
<dbReference type="InterPro" id="IPR011709">
    <property type="entry name" value="DEAD-box_helicase_OB_fold"/>
</dbReference>
<evidence type="ECO:0000256" key="4">
    <source>
        <dbReference type="ARBA" id="ARBA00022806"/>
    </source>
</evidence>
<dbReference type="GO" id="GO:0003724">
    <property type="term" value="F:RNA helicase activity"/>
    <property type="evidence" value="ECO:0007669"/>
    <property type="project" value="UniProtKB-EC"/>
</dbReference>
<dbReference type="Pfam" id="PF07717">
    <property type="entry name" value="OB_NTP_bind"/>
    <property type="match status" value="1"/>
</dbReference>
<dbReference type="EC" id="3.6.4.13" evidence="1"/>
<dbReference type="PANTHER" id="PTHR18934">
    <property type="entry name" value="ATP-DEPENDENT RNA HELICASE"/>
    <property type="match status" value="1"/>
</dbReference>
<feature type="compositionally biased region" description="Polar residues" evidence="7">
    <location>
        <begin position="70"/>
        <end position="88"/>
    </location>
</feature>
<feature type="compositionally biased region" description="Basic and acidic residues" evidence="7">
    <location>
        <begin position="90"/>
        <end position="100"/>
    </location>
</feature>
<dbReference type="Gene3D" id="3.40.50.300">
    <property type="entry name" value="P-loop containing nucleotide triphosphate hydrolases"/>
    <property type="match status" value="2"/>
</dbReference>
<name>A0A9P9EIX7_9PLEO</name>
<evidence type="ECO:0000256" key="7">
    <source>
        <dbReference type="SAM" id="MobiDB-lite"/>
    </source>
</evidence>
<dbReference type="InterPro" id="IPR014001">
    <property type="entry name" value="Helicase_ATP-bd"/>
</dbReference>
<dbReference type="SUPFAM" id="SSF52540">
    <property type="entry name" value="P-loop containing nucleoside triphosphate hydrolases"/>
    <property type="match status" value="1"/>
</dbReference>
<dbReference type="EMBL" id="JAGMWT010000001">
    <property type="protein sequence ID" value="KAH7138308.1"/>
    <property type="molecule type" value="Genomic_DNA"/>
</dbReference>
<keyword evidence="3 10" id="KW-0378">Hydrolase</keyword>
<organism evidence="10 11">
    <name type="scientific">Dendryphion nanum</name>
    <dbReference type="NCBI Taxonomy" id="256645"/>
    <lineage>
        <taxon>Eukaryota</taxon>
        <taxon>Fungi</taxon>
        <taxon>Dikarya</taxon>
        <taxon>Ascomycota</taxon>
        <taxon>Pezizomycotina</taxon>
        <taxon>Dothideomycetes</taxon>
        <taxon>Pleosporomycetidae</taxon>
        <taxon>Pleosporales</taxon>
        <taxon>Torulaceae</taxon>
        <taxon>Dendryphion</taxon>
    </lineage>
</organism>
<evidence type="ECO:0000256" key="6">
    <source>
        <dbReference type="ARBA" id="ARBA00047984"/>
    </source>
</evidence>
<keyword evidence="11" id="KW-1185">Reference proteome</keyword>
<feature type="region of interest" description="Disordered" evidence="7">
    <location>
        <begin position="1"/>
        <end position="193"/>
    </location>
</feature>
<feature type="domain" description="Helicase C-terminal" evidence="9">
    <location>
        <begin position="447"/>
        <end position="623"/>
    </location>
</feature>
<dbReference type="Pfam" id="PF04408">
    <property type="entry name" value="WHD_HA2"/>
    <property type="match status" value="1"/>
</dbReference>
<feature type="compositionally biased region" description="Basic and acidic residues" evidence="7">
    <location>
        <begin position="134"/>
        <end position="144"/>
    </location>
</feature>
<dbReference type="InterPro" id="IPR007502">
    <property type="entry name" value="Helicase-assoc_dom"/>
</dbReference>
<keyword evidence="2" id="KW-0547">Nucleotide-binding</keyword>
<dbReference type="FunFam" id="3.40.50.300:FF:000145">
    <property type="entry name" value="probable ATP-dependent RNA helicase DHX40"/>
    <property type="match status" value="1"/>
</dbReference>
<feature type="compositionally biased region" description="Polar residues" evidence="7">
    <location>
        <begin position="159"/>
        <end position="187"/>
    </location>
</feature>
<dbReference type="GO" id="GO:0016787">
    <property type="term" value="F:hydrolase activity"/>
    <property type="evidence" value="ECO:0007669"/>
    <property type="project" value="UniProtKB-KW"/>
</dbReference>
<feature type="domain" description="Helicase ATP-binding" evidence="8">
    <location>
        <begin position="218"/>
        <end position="391"/>
    </location>
</feature>
<reference evidence="10" key="1">
    <citation type="journal article" date="2021" name="Nat. Commun.">
        <title>Genetic determinants of endophytism in the Arabidopsis root mycobiome.</title>
        <authorList>
            <person name="Mesny F."/>
            <person name="Miyauchi S."/>
            <person name="Thiergart T."/>
            <person name="Pickel B."/>
            <person name="Atanasova L."/>
            <person name="Karlsson M."/>
            <person name="Huettel B."/>
            <person name="Barry K.W."/>
            <person name="Haridas S."/>
            <person name="Chen C."/>
            <person name="Bauer D."/>
            <person name="Andreopoulos W."/>
            <person name="Pangilinan J."/>
            <person name="LaButti K."/>
            <person name="Riley R."/>
            <person name="Lipzen A."/>
            <person name="Clum A."/>
            <person name="Drula E."/>
            <person name="Henrissat B."/>
            <person name="Kohler A."/>
            <person name="Grigoriev I.V."/>
            <person name="Martin F.M."/>
            <person name="Hacquard S."/>
        </authorList>
    </citation>
    <scope>NUCLEOTIDE SEQUENCE</scope>
    <source>
        <strain evidence="10">MPI-CAGE-CH-0243</strain>
    </source>
</reference>
<dbReference type="GO" id="GO:0045943">
    <property type="term" value="P:positive regulation of transcription by RNA polymerase I"/>
    <property type="evidence" value="ECO:0007669"/>
    <property type="project" value="TreeGrafter"/>
</dbReference>
<dbReference type="GO" id="GO:0005730">
    <property type="term" value="C:nucleolus"/>
    <property type="evidence" value="ECO:0007669"/>
    <property type="project" value="TreeGrafter"/>
</dbReference>
<protein>
    <recommendedName>
        <fullName evidence="1">RNA helicase</fullName>
        <ecNumber evidence="1">3.6.4.13</ecNumber>
    </recommendedName>
</protein>
<dbReference type="GO" id="GO:0005524">
    <property type="term" value="F:ATP binding"/>
    <property type="evidence" value="ECO:0007669"/>
    <property type="project" value="UniProtKB-KW"/>
</dbReference>
<dbReference type="SMART" id="SM00847">
    <property type="entry name" value="HA2"/>
    <property type="match status" value="1"/>
</dbReference>
<feature type="compositionally biased region" description="Basic and acidic residues" evidence="7">
    <location>
        <begin position="53"/>
        <end position="69"/>
    </location>
</feature>
<proteinExistence type="predicted"/>
<dbReference type="PROSITE" id="PS00690">
    <property type="entry name" value="DEAH_ATP_HELICASE"/>
    <property type="match status" value="1"/>
</dbReference>
<dbReference type="PANTHER" id="PTHR18934:SF118">
    <property type="entry name" value="ATP-DEPENDENT RNA HELICASE DHX33"/>
    <property type="match status" value="1"/>
</dbReference>
<dbReference type="AlphaFoldDB" id="A0A9P9EIX7"/>
<evidence type="ECO:0000259" key="9">
    <source>
        <dbReference type="PROSITE" id="PS51194"/>
    </source>
</evidence>
<comment type="caution">
    <text evidence="10">The sequence shown here is derived from an EMBL/GenBank/DDBJ whole genome shotgun (WGS) entry which is preliminary data.</text>
</comment>
<dbReference type="Pfam" id="PF00271">
    <property type="entry name" value="Helicase_C"/>
    <property type="match status" value="1"/>
</dbReference>
<dbReference type="InterPro" id="IPR001650">
    <property type="entry name" value="Helicase_C-like"/>
</dbReference>
<evidence type="ECO:0000256" key="3">
    <source>
        <dbReference type="ARBA" id="ARBA00022801"/>
    </source>
</evidence>
<dbReference type="GO" id="GO:1990904">
    <property type="term" value="C:ribonucleoprotein complex"/>
    <property type="evidence" value="ECO:0007669"/>
    <property type="project" value="UniProtKB-ARBA"/>
</dbReference>
<evidence type="ECO:0000313" key="11">
    <source>
        <dbReference type="Proteomes" id="UP000700596"/>
    </source>
</evidence>
<dbReference type="InterPro" id="IPR027417">
    <property type="entry name" value="P-loop_NTPase"/>
</dbReference>
<gene>
    <name evidence="10" type="ORF">B0J11DRAFT_450419</name>
</gene>
<dbReference type="GO" id="GO:0003725">
    <property type="term" value="F:double-stranded RNA binding"/>
    <property type="evidence" value="ECO:0007669"/>
    <property type="project" value="TreeGrafter"/>
</dbReference>
<feature type="compositionally biased region" description="Polar residues" evidence="7">
    <location>
        <begin position="9"/>
        <end position="20"/>
    </location>
</feature>
<dbReference type="SMART" id="SM00490">
    <property type="entry name" value="HELICc"/>
    <property type="match status" value="1"/>
</dbReference>
<dbReference type="PROSITE" id="PS51192">
    <property type="entry name" value="HELICASE_ATP_BIND_1"/>
    <property type="match status" value="1"/>
</dbReference>
<dbReference type="InterPro" id="IPR048333">
    <property type="entry name" value="HA2_WH"/>
</dbReference>
<comment type="catalytic activity">
    <reaction evidence="6">
        <text>ATP + H2O = ADP + phosphate + H(+)</text>
        <dbReference type="Rhea" id="RHEA:13065"/>
        <dbReference type="ChEBI" id="CHEBI:15377"/>
        <dbReference type="ChEBI" id="CHEBI:15378"/>
        <dbReference type="ChEBI" id="CHEBI:30616"/>
        <dbReference type="ChEBI" id="CHEBI:43474"/>
        <dbReference type="ChEBI" id="CHEBI:456216"/>
        <dbReference type="EC" id="3.6.4.13"/>
    </reaction>
</comment>
<sequence>MSKKGRQAQPANETTPSNHLSEPDHAQGQKRKHDSTEPRKHDAKRRVPNYSKELPRKGDGKLTKFDDTRTTCQEASNDQETGSLSSRSGKLKEFENAGDEKELESEPAITRSPASLVVQTFPTSGGLPCHVRNKKDQGKRKDLSKPSNGDAQQRKGKPMNTTAQSLKGSNQQNNEPSTSISKTNSYLPNHPRHLGQKWKDLQAQREKLPIRQHAESIRAELRKNNILVLTGETGSGKSTQMPQFLLSEPWCTKCIAITQPRRVAAISLARRVAEEMGSLFGGQSPAAEVGYSVRFDNATGPNTRIKFLTEGMLLQEMLRDADLNQYSAVIVDEVHERSVNVDLILGFLKTLLSKTNKSRRKQPLKVVVMSATADVEGLVSFFNGGEQDALHGKDAPSTKTESTPKQKANVISCSTPKSVSTCFVEGRQYRVDTIYLPNPAQDWVEAALKAIFKIHYTEPTPGDILVFLTGQDTIETLEKLVNDYAEGMDKEAPKLLCLPLFAALPQHAQQQIFNPTPFRTRKVILATNIAETSVTVPGVRFVIDCGKSKVKQFRSQLGLESLLVKPVSKSAAIQRKGRAGREAAGKCFRLYTEEAYKDLEERTIPEILRCDMSQALLTMKARGVEDVLNFPFLDRPPREALEKALLHLLHLGALTDTGSITETGQRIAKLPLTPTLGRVLVEAAERNCLLDVIDIISALSVENIFINLVTEERKEEAEEARRELYRREGDHLTMLVTVQRYAEEHADRKIWCQKHFVSHRAMQNVMNIRKQLRDQCKRLSLLRSETPVSSTISSDVHTQAILGCLLRGFVANTARLIPDGSYRTLMGNQTVAIHPSSVLFGRKTEAIVFSEFVFTGKAWARGVSAVQLDWVSEVIEAIM</sequence>
<dbReference type="InterPro" id="IPR011545">
    <property type="entry name" value="DEAD/DEAH_box_helicase_dom"/>
</dbReference>
<evidence type="ECO:0000259" key="8">
    <source>
        <dbReference type="PROSITE" id="PS51192"/>
    </source>
</evidence>
<accession>A0A9P9EIX7</accession>
<evidence type="ECO:0000313" key="10">
    <source>
        <dbReference type="EMBL" id="KAH7138308.1"/>
    </source>
</evidence>
<evidence type="ECO:0000256" key="5">
    <source>
        <dbReference type="ARBA" id="ARBA00022840"/>
    </source>
</evidence>
<dbReference type="SMART" id="SM00487">
    <property type="entry name" value="DEXDc"/>
    <property type="match status" value="1"/>
</dbReference>
<dbReference type="CDD" id="cd18791">
    <property type="entry name" value="SF2_C_RHA"/>
    <property type="match status" value="1"/>
</dbReference>
<keyword evidence="5" id="KW-0067">ATP-binding</keyword>
<dbReference type="CDD" id="cd17917">
    <property type="entry name" value="DEXHc_RHA-like"/>
    <property type="match status" value="1"/>
</dbReference>
<evidence type="ECO:0000256" key="2">
    <source>
        <dbReference type="ARBA" id="ARBA00022741"/>
    </source>
</evidence>
<dbReference type="Proteomes" id="UP000700596">
    <property type="component" value="Unassembled WGS sequence"/>
</dbReference>
<dbReference type="Gene3D" id="1.20.120.1080">
    <property type="match status" value="1"/>
</dbReference>